<dbReference type="AlphaFoldDB" id="A0A4U8YX33"/>
<gene>
    <name evidence="1" type="ORF">MTUNDRAET4_1013</name>
</gene>
<dbReference type="EMBL" id="LR536450">
    <property type="protein sequence ID" value="VFU07906.1"/>
    <property type="molecule type" value="Genomic_DNA"/>
</dbReference>
<dbReference type="RefSeq" id="WP_134487546.1">
    <property type="nucleotide sequence ID" value="NZ_CP139089.1"/>
</dbReference>
<dbReference type="KEGG" id="mtun:MTUNDRAET4_1013"/>
<organism evidence="1 2">
    <name type="scientific">Methylocella tundrae</name>
    <dbReference type="NCBI Taxonomy" id="227605"/>
    <lineage>
        <taxon>Bacteria</taxon>
        <taxon>Pseudomonadati</taxon>
        <taxon>Pseudomonadota</taxon>
        <taxon>Alphaproteobacteria</taxon>
        <taxon>Hyphomicrobiales</taxon>
        <taxon>Beijerinckiaceae</taxon>
        <taxon>Methylocella</taxon>
    </lineage>
</organism>
<accession>A0A4U8YX33</accession>
<evidence type="ECO:0000313" key="1">
    <source>
        <dbReference type="EMBL" id="VFU07906.1"/>
    </source>
</evidence>
<name>A0A4U8YX33_METTU</name>
<sequence>MALEIFEIHDKQEREIAAIVEGATPELAWLFCGSAITANIKAARRVLGEEKTRAMLREVLADCGLNLNRAPRA</sequence>
<reference evidence="1 2" key="1">
    <citation type="submission" date="2019-03" db="EMBL/GenBank/DDBJ databases">
        <authorList>
            <person name="Kox A.R. M."/>
        </authorList>
    </citation>
    <scope>NUCLEOTIDE SEQUENCE [LARGE SCALE GENOMIC DNA]</scope>
    <source>
        <strain evidence="1">MTUNDRAET4 annotated genome</strain>
    </source>
</reference>
<protein>
    <submittedName>
        <fullName evidence="1">Uncharacterized protein</fullName>
    </submittedName>
</protein>
<evidence type="ECO:0000313" key="2">
    <source>
        <dbReference type="Proteomes" id="UP000294360"/>
    </source>
</evidence>
<dbReference type="Proteomes" id="UP000294360">
    <property type="component" value="Chromosome"/>
</dbReference>
<proteinExistence type="predicted"/>